<feature type="transmembrane region" description="Helical" evidence="8">
    <location>
        <begin position="6"/>
        <end position="27"/>
    </location>
</feature>
<keyword evidence="12" id="KW-1185">Reference proteome</keyword>
<dbReference type="InterPro" id="IPR019533">
    <property type="entry name" value="Peptidase_S26"/>
</dbReference>
<dbReference type="NCBIfam" id="TIGR02227">
    <property type="entry name" value="sigpep_I_bact"/>
    <property type="match status" value="1"/>
</dbReference>
<dbReference type="InterPro" id="IPR036286">
    <property type="entry name" value="LexA/Signal_pep-like_sf"/>
</dbReference>
<dbReference type="SUPFAM" id="SSF51306">
    <property type="entry name" value="LexA/Signal peptidase"/>
    <property type="match status" value="1"/>
</dbReference>
<dbReference type="GO" id="GO:0009003">
    <property type="term" value="F:signal peptidase activity"/>
    <property type="evidence" value="ECO:0007669"/>
    <property type="project" value="UniProtKB-EC"/>
</dbReference>
<keyword evidence="8" id="KW-0812">Transmembrane</keyword>
<comment type="catalytic activity">
    <reaction evidence="1 8">
        <text>Cleavage of hydrophobic, N-terminal signal or leader sequences from secreted and periplasmic proteins.</text>
        <dbReference type="EC" id="3.4.21.89"/>
    </reaction>
</comment>
<dbReference type="PROSITE" id="PS00501">
    <property type="entry name" value="SPASE_I_1"/>
    <property type="match status" value="1"/>
</dbReference>
<dbReference type="InterPro" id="IPR019758">
    <property type="entry name" value="Pept_S26A_signal_pept_1_CS"/>
</dbReference>
<evidence type="ECO:0000256" key="1">
    <source>
        <dbReference type="ARBA" id="ARBA00000677"/>
    </source>
</evidence>
<comment type="similarity">
    <text evidence="2 9">Belongs to the peptidase S26 family.</text>
</comment>
<dbReference type="PROSITE" id="PS00761">
    <property type="entry name" value="SPASE_I_3"/>
    <property type="match status" value="1"/>
</dbReference>
<evidence type="ECO:0000256" key="4">
    <source>
        <dbReference type="ARBA" id="ARBA00019232"/>
    </source>
</evidence>
<keyword evidence="8" id="KW-0472">Membrane</keyword>
<dbReference type="EMBL" id="FRAQ01000003">
    <property type="protein sequence ID" value="SHK75222.1"/>
    <property type="molecule type" value="Genomic_DNA"/>
</dbReference>
<accession>A0A1M6V149</accession>
<dbReference type="PANTHER" id="PTHR43390">
    <property type="entry name" value="SIGNAL PEPTIDASE I"/>
    <property type="match status" value="1"/>
</dbReference>
<comment type="caution">
    <text evidence="9">Lacks conserved residue(s) required for the propagation of feature annotation.</text>
</comment>
<comment type="subcellular location">
    <subcellularLocation>
        <location evidence="9">Membrane</location>
        <topology evidence="9">Multi-pass membrane protein</topology>
    </subcellularLocation>
</comment>
<name>A0A1M6V149_9GAMM</name>
<dbReference type="EC" id="3.4.21.89" evidence="3 8"/>
<dbReference type="Proteomes" id="UP000184497">
    <property type="component" value="Unassembled WGS sequence"/>
</dbReference>
<dbReference type="Gene3D" id="2.10.109.10">
    <property type="entry name" value="Umud Fragment, subunit A"/>
    <property type="match status" value="1"/>
</dbReference>
<evidence type="ECO:0000256" key="7">
    <source>
        <dbReference type="PIRSR" id="PIRSR600223-1"/>
    </source>
</evidence>
<dbReference type="STRING" id="564117.SAMN05216369_3035"/>
<feature type="domain" description="Peptidase S26" evidence="10">
    <location>
        <begin position="53"/>
        <end position="240"/>
    </location>
</feature>
<dbReference type="CDD" id="cd06530">
    <property type="entry name" value="S26_SPase_I"/>
    <property type="match status" value="1"/>
</dbReference>
<keyword evidence="5 8" id="KW-0645">Protease</keyword>
<dbReference type="InterPro" id="IPR000223">
    <property type="entry name" value="Pept_S26A_signal_pept_1"/>
</dbReference>
<dbReference type="InterPro" id="IPR019756">
    <property type="entry name" value="Pept_S26A_signal_pept_1_Ser-AS"/>
</dbReference>
<dbReference type="RefSeq" id="WP_072799032.1">
    <property type="nucleotide sequence ID" value="NZ_FRAQ01000003.1"/>
</dbReference>
<dbReference type="GO" id="GO:0004252">
    <property type="term" value="F:serine-type endopeptidase activity"/>
    <property type="evidence" value="ECO:0007669"/>
    <property type="project" value="InterPro"/>
</dbReference>
<evidence type="ECO:0000256" key="2">
    <source>
        <dbReference type="ARBA" id="ARBA00009370"/>
    </source>
</evidence>
<organism evidence="11 12">
    <name type="scientific">Marinobacter antarcticus</name>
    <dbReference type="NCBI Taxonomy" id="564117"/>
    <lineage>
        <taxon>Bacteria</taxon>
        <taxon>Pseudomonadati</taxon>
        <taxon>Pseudomonadota</taxon>
        <taxon>Gammaproteobacteria</taxon>
        <taxon>Pseudomonadales</taxon>
        <taxon>Marinobacteraceae</taxon>
        <taxon>Marinobacter</taxon>
    </lineage>
</organism>
<dbReference type="Pfam" id="PF10502">
    <property type="entry name" value="Peptidase_S26"/>
    <property type="match status" value="1"/>
</dbReference>
<dbReference type="InterPro" id="IPR019757">
    <property type="entry name" value="Pept_S26A_signal_pept_1_Lys-AS"/>
</dbReference>
<dbReference type="GO" id="GO:0006465">
    <property type="term" value="P:signal peptide processing"/>
    <property type="evidence" value="ECO:0007669"/>
    <property type="project" value="InterPro"/>
</dbReference>
<dbReference type="PRINTS" id="PR00727">
    <property type="entry name" value="LEADERPTASE"/>
</dbReference>
<dbReference type="AlphaFoldDB" id="A0A1M6V149"/>
<dbReference type="GO" id="GO:0016020">
    <property type="term" value="C:membrane"/>
    <property type="evidence" value="ECO:0007669"/>
    <property type="project" value="UniProtKB-SubCell"/>
</dbReference>
<evidence type="ECO:0000256" key="3">
    <source>
        <dbReference type="ARBA" id="ARBA00013208"/>
    </source>
</evidence>
<gene>
    <name evidence="11" type="ORF">SAMN05216369_3035</name>
</gene>
<protein>
    <recommendedName>
        <fullName evidence="4 8">Signal peptidase I</fullName>
        <ecNumber evidence="3 8">3.4.21.89</ecNumber>
    </recommendedName>
</protein>
<keyword evidence="6 8" id="KW-0378">Hydrolase</keyword>
<evidence type="ECO:0000256" key="9">
    <source>
        <dbReference type="RuleBase" id="RU362042"/>
    </source>
</evidence>
<evidence type="ECO:0000259" key="10">
    <source>
        <dbReference type="Pfam" id="PF10502"/>
    </source>
</evidence>
<evidence type="ECO:0000256" key="5">
    <source>
        <dbReference type="ARBA" id="ARBA00022670"/>
    </source>
</evidence>
<evidence type="ECO:0000256" key="6">
    <source>
        <dbReference type="ARBA" id="ARBA00022801"/>
    </source>
</evidence>
<feature type="active site" evidence="7">
    <location>
        <position position="137"/>
    </location>
</feature>
<proteinExistence type="inferred from homology"/>
<dbReference type="PROSITE" id="PS00760">
    <property type="entry name" value="SPASE_I_2"/>
    <property type="match status" value="1"/>
</dbReference>
<keyword evidence="8" id="KW-1133">Transmembrane helix</keyword>
<reference evidence="12" key="1">
    <citation type="submission" date="2016-11" db="EMBL/GenBank/DDBJ databases">
        <authorList>
            <person name="Varghese N."/>
            <person name="Submissions S."/>
        </authorList>
    </citation>
    <scope>NUCLEOTIDE SEQUENCE [LARGE SCALE GENOMIC DNA]</scope>
    <source>
        <strain evidence="12">CGMCC 1.10835</strain>
    </source>
</reference>
<dbReference type="PANTHER" id="PTHR43390:SF1">
    <property type="entry name" value="CHLOROPLAST PROCESSING PEPTIDASE"/>
    <property type="match status" value="1"/>
</dbReference>
<evidence type="ECO:0000313" key="11">
    <source>
        <dbReference type="EMBL" id="SHK75222.1"/>
    </source>
</evidence>
<sequence length="259" mass="29255">MDIDFPLVLVVLTFVSGLIWLADILFWRKRRLAASPADAAHGEEAPKEPYLVDLSRSFFPVLAIVLVLRSFLVEPFQIPSGSMLPTLEVGDFILVNKYAYGLRLPVVGTKVLDIGDPARGDVMVFRYPKDGETNYIKRVIGLPGDTVRYRNKQLFINDQQIESEFVVRLPPVEVRREDLGAVEHDIFLTMGRPGTAGEGEWQIPEGHYFMMGDNRDNSNDSRYWGTVPDKLIVGKAFGIWMHWESITSLPSFKRVGGIE</sequence>
<evidence type="ECO:0000256" key="8">
    <source>
        <dbReference type="RuleBase" id="RU003993"/>
    </source>
</evidence>
<feature type="active site" evidence="7">
    <location>
        <position position="82"/>
    </location>
</feature>
<dbReference type="OrthoDB" id="9815782at2"/>
<evidence type="ECO:0000313" key="12">
    <source>
        <dbReference type="Proteomes" id="UP000184497"/>
    </source>
</evidence>